<gene>
    <name evidence="1" type="primary">gp_78100</name>
</gene>
<accession>A0AAE7RYS8</accession>
<reference evidence="1 2" key="1">
    <citation type="submission" date="2021-04" db="EMBL/GenBank/DDBJ databases">
        <authorList>
            <person name="Shkoporov A.N."/>
            <person name="Stockdale S.R."/>
            <person name="Guerin E."/>
            <person name="Ross R.P."/>
            <person name="Hill C."/>
        </authorList>
    </citation>
    <scope>NUCLEOTIDE SEQUENCE [LARGE SCALE GENOMIC DNA]</scope>
    <source>
        <strain evidence="2">cr23_1</strain>
    </source>
</reference>
<evidence type="ECO:0000313" key="2">
    <source>
        <dbReference type="Proteomes" id="UP000828083"/>
    </source>
</evidence>
<proteinExistence type="predicted"/>
<evidence type="ECO:0000313" key="1">
    <source>
        <dbReference type="EMBL" id="QWM91427.2"/>
    </source>
</evidence>
<dbReference type="Proteomes" id="UP000828083">
    <property type="component" value="Segment"/>
</dbReference>
<name>A0AAE7RYS8_9CAUD</name>
<organism evidence="1 2">
    <name type="scientific">uncultured phage cr23_1</name>
    <dbReference type="NCBI Taxonomy" id="2986419"/>
    <lineage>
        <taxon>Viruses</taxon>
        <taxon>Duplodnaviria</taxon>
        <taxon>Heunggongvirae</taxon>
        <taxon>Uroviricota</taxon>
        <taxon>Caudoviricetes</taxon>
        <taxon>Crassvirales</taxon>
        <taxon>Suoliviridae</taxon>
        <taxon>Uncouvirinae</taxon>
        <taxon>Aurodevirus</taxon>
        <taxon>Aurodevirus hiberniae</taxon>
    </lineage>
</organism>
<sequence>MKTILYQPLFINPQAYFVFPQLYHIEKGDSYIEPANITGQLIINDLTKVLTSTPTLNVVQDTNQVDFGLFKGKHIRISQYTNIGAVVLGEWYIPGTPEPEQPDWFKESIVAWYSPYCKQGMTNFDVIESYAEDFTRLNYYEHRGTIDRTPNKIVITESKTDILNIIENINTSTNDIVIKVTGVSEELKLFVQDINSVRQYISKDGVYKFTNNVYQFFGFGINKVISGINVVIEQLPTSILKDFSGNKHDAYLYGFKGKLNSGVGIYAQDFKNWSYGSTINKDISTKSYNKFHIVKKKADNWFGFTIGIPKNNYYNQSYKLKFNINKKIDDIKFSIVSTDGNLITTAVYSVYINDGSIIDVPIISEEIFNNKEETNIYYDFGTNKDIEIDVELIANYPNQLCYDGKSYAITYGLPILTDYTVIADRTWFAEKVDNGVFMSKALEQNGAFILEYKQGDRWNTYSYYSATNINIDKDNSIVYQTKNKYNEQTIYPGDKQDTDTLFIGTIRKDDLRSFIGCHSDILLFNRTLTEYEISWVKNNMMCSKQQEPDIDL</sequence>
<keyword evidence="2" id="KW-1185">Reference proteome</keyword>
<dbReference type="EMBL" id="MZ130500">
    <property type="protein sequence ID" value="QWM91427.2"/>
    <property type="molecule type" value="Genomic_DNA"/>
</dbReference>
<protein>
    <submittedName>
        <fullName evidence="1">Uncharacterized protein</fullName>
    </submittedName>
</protein>